<dbReference type="EMBL" id="LAZR01013298">
    <property type="protein sequence ID" value="KKM22610.1"/>
    <property type="molecule type" value="Genomic_DNA"/>
</dbReference>
<evidence type="ECO:0000259" key="2">
    <source>
        <dbReference type="Pfam" id="PF03050"/>
    </source>
</evidence>
<dbReference type="Pfam" id="PF03050">
    <property type="entry name" value="DDE_Tnp_IS66"/>
    <property type="match status" value="1"/>
</dbReference>
<dbReference type="PANTHER" id="PTHR33678">
    <property type="entry name" value="BLL1576 PROTEIN"/>
    <property type="match status" value="1"/>
</dbReference>
<feature type="domain" description="Transposase IS66 central" evidence="2">
    <location>
        <begin position="200"/>
        <end position="492"/>
    </location>
</feature>
<accession>A0A0F9L4E5</accession>
<proteinExistence type="predicted"/>
<dbReference type="InterPro" id="IPR004291">
    <property type="entry name" value="Transposase_IS66_central"/>
</dbReference>
<dbReference type="InterPro" id="IPR052344">
    <property type="entry name" value="Transposase-related"/>
</dbReference>
<reference evidence="3" key="1">
    <citation type="journal article" date="2015" name="Nature">
        <title>Complex archaea that bridge the gap between prokaryotes and eukaryotes.</title>
        <authorList>
            <person name="Spang A."/>
            <person name="Saw J.H."/>
            <person name="Jorgensen S.L."/>
            <person name="Zaremba-Niedzwiedzka K."/>
            <person name="Martijn J."/>
            <person name="Lind A.E."/>
            <person name="van Eijk R."/>
            <person name="Schleper C."/>
            <person name="Guy L."/>
            <person name="Ettema T.J."/>
        </authorList>
    </citation>
    <scope>NUCLEOTIDE SEQUENCE</scope>
</reference>
<dbReference type="PANTHER" id="PTHR33678:SF1">
    <property type="entry name" value="BLL1576 PROTEIN"/>
    <property type="match status" value="1"/>
</dbReference>
<dbReference type="NCBIfam" id="NF033517">
    <property type="entry name" value="transpos_IS66"/>
    <property type="match status" value="1"/>
</dbReference>
<sequence>MGLSVKKRLSQESLSGACVIKVPERIEMKPEELDALVERVKSGSLHTGDSQIIESMAETLKFLSSAMDEKNMSIKRLRRILFGARTEKAENVLKKDTSGKRTSGTAEKKKAKGHGRNGADAYTGAERVVVKHKTLKPGDPCTLCPKGKVYPMTEPKKVVWVIGQAPLQATVIELEKLRCNLCQNIFTAELPEDYGKEKYDETTGSMIALLKYGSGFPFNRIEKLQAGFGIPLAASTQWGIVEAKAKKISAVYDELVRQAAQGEVIHNDDTAIKILEFMSKDEGEYEGKAKPRKGMFTTGVFSRIGEQKIALYFTGRKHAGENMAALLSYRDFDRGPPIQMCDALARNLPKDFKVLLANCLAHARRRFIDVTEIFPEECRFVIETLKDVYKNEATTKQRGMSDDERLAYHQAESGHLMESLKDWLQKRFEQRKVEPNSSLGEAISYMLKHWQPLTLFLEVPGAPLDNNLCEQVLKRAILHRKNSLFYKTQNGAYIGDLYMSLIHSCNLAGVNPFDYLTELERNSDAAQKNPDRWLPWNYEQTLAPLARKSPADIRKKS</sequence>
<evidence type="ECO:0000256" key="1">
    <source>
        <dbReference type="SAM" id="MobiDB-lite"/>
    </source>
</evidence>
<organism evidence="3">
    <name type="scientific">marine sediment metagenome</name>
    <dbReference type="NCBI Taxonomy" id="412755"/>
    <lineage>
        <taxon>unclassified sequences</taxon>
        <taxon>metagenomes</taxon>
        <taxon>ecological metagenomes</taxon>
    </lineage>
</organism>
<evidence type="ECO:0000313" key="3">
    <source>
        <dbReference type="EMBL" id="KKM22610.1"/>
    </source>
</evidence>
<comment type="caution">
    <text evidence="3">The sequence shown here is derived from an EMBL/GenBank/DDBJ whole genome shotgun (WGS) entry which is preliminary data.</text>
</comment>
<protein>
    <recommendedName>
        <fullName evidence="2">Transposase IS66 central domain-containing protein</fullName>
    </recommendedName>
</protein>
<name>A0A0F9L4E5_9ZZZZ</name>
<feature type="region of interest" description="Disordered" evidence="1">
    <location>
        <begin position="92"/>
        <end position="118"/>
    </location>
</feature>
<dbReference type="AlphaFoldDB" id="A0A0F9L4E5"/>
<gene>
    <name evidence="3" type="ORF">LCGC14_1623520</name>
</gene>